<feature type="compositionally biased region" description="Polar residues" evidence="5">
    <location>
        <begin position="1"/>
        <end position="21"/>
    </location>
</feature>
<dbReference type="Proteomes" id="UP000836788">
    <property type="component" value="Chromosome 16"/>
</dbReference>
<keyword evidence="3" id="KW-0862">Zinc</keyword>
<feature type="domain" description="MYND-type" evidence="6">
    <location>
        <begin position="445"/>
        <end position="486"/>
    </location>
</feature>
<dbReference type="PROSITE" id="PS01360">
    <property type="entry name" value="ZF_MYND_1"/>
    <property type="match status" value="1"/>
</dbReference>
<evidence type="ECO:0000256" key="4">
    <source>
        <dbReference type="PROSITE-ProRule" id="PRU00134"/>
    </source>
</evidence>
<dbReference type="PROSITE" id="PS50865">
    <property type="entry name" value="ZF_MYND_2"/>
    <property type="match status" value="1"/>
</dbReference>
<evidence type="ECO:0000256" key="2">
    <source>
        <dbReference type="ARBA" id="ARBA00022771"/>
    </source>
</evidence>
<accession>A0A8J9X2P9</accession>
<gene>
    <name evidence="7" type="ORF">PTTT1_LOCUS18403</name>
</gene>
<dbReference type="InterPro" id="IPR002893">
    <property type="entry name" value="Znf_MYND"/>
</dbReference>
<dbReference type="AlphaFoldDB" id="A0A8J9X2P9"/>
<keyword evidence="2 4" id="KW-0863">Zinc-finger</keyword>
<evidence type="ECO:0000259" key="6">
    <source>
        <dbReference type="PROSITE" id="PS50865"/>
    </source>
</evidence>
<dbReference type="Gene3D" id="6.10.140.2220">
    <property type="match status" value="1"/>
</dbReference>
<evidence type="ECO:0000256" key="3">
    <source>
        <dbReference type="ARBA" id="ARBA00022833"/>
    </source>
</evidence>
<protein>
    <recommendedName>
        <fullName evidence="6">MYND-type domain-containing protein</fullName>
    </recommendedName>
</protein>
<feature type="region of interest" description="Disordered" evidence="5">
    <location>
        <begin position="322"/>
        <end position="351"/>
    </location>
</feature>
<name>A0A8J9X2P9_PHATR</name>
<feature type="region of interest" description="Disordered" evidence="5">
    <location>
        <begin position="1"/>
        <end position="28"/>
    </location>
</feature>
<evidence type="ECO:0000256" key="5">
    <source>
        <dbReference type="SAM" id="MobiDB-lite"/>
    </source>
</evidence>
<sequence>MTAGTTSSVAPSSIATSTGGTRWSGLETSGMKDARCSLLLQEEETFDSKIKALPSQRVMVYQDKGFNPAASSSDLENYFVNFQGATILQLEPQLQASHMDATNSGGARSGTVTSTMPVTMTLGGRCVLTPENYQDFRVMMRTKTQSQEMEIAPNGNFDWPDVSALLCCPVCGRKAPIPQPGERVPHEYWMVFYPLLQITVLKGSQLTLGTRTICRMTCLECMDDLLEGLTLTIQPGKTKTASNNSGLRSTRLCFTLPALDVLAEAGSASFLEDGPPRPDTHPHVDDILDAWTLYNLWEHSGAWEALQNDYRLVLSRSMQADSRANSTNGAPHAADVRPNSRRISSESPPLTFGREKVATVTPESRLKERMGKPCGNRACSKVHGQRDAQDGEIVRLAIKCRDCLGEFYCSKSCRAVYKSLHAEECVRKQKDREERRERKAKKVECDTCRAKFPYTKMKKCSRCRQVTYCSVECQKSDWNNRHRFQCQSTAR</sequence>
<dbReference type="SUPFAM" id="SSF144232">
    <property type="entry name" value="HIT/MYND zinc finger-like"/>
    <property type="match status" value="1"/>
</dbReference>
<keyword evidence="1" id="KW-0479">Metal-binding</keyword>
<dbReference type="EMBL" id="OU594957">
    <property type="protein sequence ID" value="CAG9282053.1"/>
    <property type="molecule type" value="Genomic_DNA"/>
</dbReference>
<organism evidence="7">
    <name type="scientific">Phaeodactylum tricornutum</name>
    <name type="common">Diatom</name>
    <dbReference type="NCBI Taxonomy" id="2850"/>
    <lineage>
        <taxon>Eukaryota</taxon>
        <taxon>Sar</taxon>
        <taxon>Stramenopiles</taxon>
        <taxon>Ochrophyta</taxon>
        <taxon>Bacillariophyta</taxon>
        <taxon>Bacillariophyceae</taxon>
        <taxon>Bacillariophycidae</taxon>
        <taxon>Naviculales</taxon>
        <taxon>Phaeodactylaceae</taxon>
        <taxon>Phaeodactylum</taxon>
    </lineage>
</organism>
<dbReference type="GO" id="GO:0008270">
    <property type="term" value="F:zinc ion binding"/>
    <property type="evidence" value="ECO:0007669"/>
    <property type="project" value="UniProtKB-KW"/>
</dbReference>
<reference evidence="7" key="1">
    <citation type="submission" date="2022-02" db="EMBL/GenBank/DDBJ databases">
        <authorList>
            <person name="Giguere J D."/>
        </authorList>
    </citation>
    <scope>NUCLEOTIDE SEQUENCE</scope>
    <source>
        <strain evidence="7">CCAP 1055/1</strain>
    </source>
</reference>
<evidence type="ECO:0000256" key="1">
    <source>
        <dbReference type="ARBA" id="ARBA00022723"/>
    </source>
</evidence>
<dbReference type="Pfam" id="PF01753">
    <property type="entry name" value="zf-MYND"/>
    <property type="match status" value="1"/>
</dbReference>
<proteinExistence type="predicted"/>
<evidence type="ECO:0000313" key="7">
    <source>
        <dbReference type="EMBL" id="CAG9282053.1"/>
    </source>
</evidence>